<keyword evidence="2" id="KW-1185">Reference proteome</keyword>
<reference evidence="1 2" key="1">
    <citation type="submission" date="2019-05" db="EMBL/GenBank/DDBJ databases">
        <title>Another draft genome of Portunus trituberculatus and its Hox gene families provides insights of decapod evolution.</title>
        <authorList>
            <person name="Jeong J.-H."/>
            <person name="Song I."/>
            <person name="Kim S."/>
            <person name="Choi T."/>
            <person name="Kim D."/>
            <person name="Ryu S."/>
            <person name="Kim W."/>
        </authorList>
    </citation>
    <scope>NUCLEOTIDE SEQUENCE [LARGE SCALE GENOMIC DNA]</scope>
    <source>
        <tissue evidence="1">Muscle</tissue>
    </source>
</reference>
<evidence type="ECO:0000313" key="2">
    <source>
        <dbReference type="Proteomes" id="UP000324222"/>
    </source>
</evidence>
<evidence type="ECO:0000313" key="1">
    <source>
        <dbReference type="EMBL" id="MPC90165.1"/>
    </source>
</evidence>
<protein>
    <submittedName>
        <fullName evidence="1">Uncharacterized protein</fullName>
    </submittedName>
</protein>
<gene>
    <name evidence="1" type="ORF">E2C01_085138</name>
</gene>
<dbReference type="AlphaFoldDB" id="A0A5B7J5V9"/>
<sequence length="30" mass="3190">MLACLVSRSSAWCVSTGTCGRRTRASTWAA</sequence>
<comment type="caution">
    <text evidence="1">The sequence shown here is derived from an EMBL/GenBank/DDBJ whole genome shotgun (WGS) entry which is preliminary data.</text>
</comment>
<organism evidence="1 2">
    <name type="scientific">Portunus trituberculatus</name>
    <name type="common">Swimming crab</name>
    <name type="synonym">Neptunus trituberculatus</name>
    <dbReference type="NCBI Taxonomy" id="210409"/>
    <lineage>
        <taxon>Eukaryota</taxon>
        <taxon>Metazoa</taxon>
        <taxon>Ecdysozoa</taxon>
        <taxon>Arthropoda</taxon>
        <taxon>Crustacea</taxon>
        <taxon>Multicrustacea</taxon>
        <taxon>Malacostraca</taxon>
        <taxon>Eumalacostraca</taxon>
        <taxon>Eucarida</taxon>
        <taxon>Decapoda</taxon>
        <taxon>Pleocyemata</taxon>
        <taxon>Brachyura</taxon>
        <taxon>Eubrachyura</taxon>
        <taxon>Portunoidea</taxon>
        <taxon>Portunidae</taxon>
        <taxon>Portuninae</taxon>
        <taxon>Portunus</taxon>
    </lineage>
</organism>
<proteinExistence type="predicted"/>
<dbReference type="EMBL" id="VSRR010083462">
    <property type="protein sequence ID" value="MPC90165.1"/>
    <property type="molecule type" value="Genomic_DNA"/>
</dbReference>
<name>A0A5B7J5V9_PORTR</name>
<accession>A0A5B7J5V9</accession>
<dbReference type="Proteomes" id="UP000324222">
    <property type="component" value="Unassembled WGS sequence"/>
</dbReference>